<dbReference type="Proteomes" id="UP001293254">
    <property type="component" value="Unassembled WGS sequence"/>
</dbReference>
<gene>
    <name evidence="2" type="ORF">Salat_1631600</name>
</gene>
<dbReference type="AlphaFoldDB" id="A0AAE2CJE6"/>
<accession>A0AAE2CJE6</accession>
<dbReference type="EMBL" id="JACGWO010000006">
    <property type="protein sequence ID" value="KAK4424382.1"/>
    <property type="molecule type" value="Genomic_DNA"/>
</dbReference>
<evidence type="ECO:0000256" key="1">
    <source>
        <dbReference type="SAM" id="MobiDB-lite"/>
    </source>
</evidence>
<reference evidence="2" key="1">
    <citation type="submission" date="2020-06" db="EMBL/GenBank/DDBJ databases">
        <authorList>
            <person name="Li T."/>
            <person name="Hu X."/>
            <person name="Zhang T."/>
            <person name="Song X."/>
            <person name="Zhang H."/>
            <person name="Dai N."/>
            <person name="Sheng W."/>
            <person name="Hou X."/>
            <person name="Wei L."/>
        </authorList>
    </citation>
    <scope>NUCLEOTIDE SEQUENCE</scope>
    <source>
        <strain evidence="2">3651</strain>
        <tissue evidence="2">Leaf</tissue>
    </source>
</reference>
<sequence length="109" mass="11392">MGVVESLTSILLTWHSSTQVPRARAPSPPGGSQLEAWTARLEGTRPRARAAPSCTRARGTGARGCLEPHSGSRHGPARTLAPARGCLELAAASSRPARGWPRGSLDLGF</sequence>
<keyword evidence="3" id="KW-1185">Reference proteome</keyword>
<evidence type="ECO:0000313" key="2">
    <source>
        <dbReference type="EMBL" id="KAK4424382.1"/>
    </source>
</evidence>
<proteinExistence type="predicted"/>
<reference evidence="2" key="2">
    <citation type="journal article" date="2024" name="Plant">
        <title>Genomic evolution and insights into agronomic trait innovations of Sesamum species.</title>
        <authorList>
            <person name="Miao H."/>
            <person name="Wang L."/>
            <person name="Qu L."/>
            <person name="Liu H."/>
            <person name="Sun Y."/>
            <person name="Le M."/>
            <person name="Wang Q."/>
            <person name="Wei S."/>
            <person name="Zheng Y."/>
            <person name="Lin W."/>
            <person name="Duan Y."/>
            <person name="Cao H."/>
            <person name="Xiong S."/>
            <person name="Wang X."/>
            <person name="Wei L."/>
            <person name="Li C."/>
            <person name="Ma Q."/>
            <person name="Ju M."/>
            <person name="Zhao R."/>
            <person name="Li G."/>
            <person name="Mu C."/>
            <person name="Tian Q."/>
            <person name="Mei H."/>
            <person name="Zhang T."/>
            <person name="Gao T."/>
            <person name="Zhang H."/>
        </authorList>
    </citation>
    <scope>NUCLEOTIDE SEQUENCE</scope>
    <source>
        <strain evidence="2">3651</strain>
    </source>
</reference>
<organism evidence="2 3">
    <name type="scientific">Sesamum alatum</name>
    <dbReference type="NCBI Taxonomy" id="300844"/>
    <lineage>
        <taxon>Eukaryota</taxon>
        <taxon>Viridiplantae</taxon>
        <taxon>Streptophyta</taxon>
        <taxon>Embryophyta</taxon>
        <taxon>Tracheophyta</taxon>
        <taxon>Spermatophyta</taxon>
        <taxon>Magnoliopsida</taxon>
        <taxon>eudicotyledons</taxon>
        <taxon>Gunneridae</taxon>
        <taxon>Pentapetalae</taxon>
        <taxon>asterids</taxon>
        <taxon>lamiids</taxon>
        <taxon>Lamiales</taxon>
        <taxon>Pedaliaceae</taxon>
        <taxon>Sesamum</taxon>
    </lineage>
</organism>
<comment type="caution">
    <text evidence="2">The sequence shown here is derived from an EMBL/GenBank/DDBJ whole genome shotgun (WGS) entry which is preliminary data.</text>
</comment>
<protein>
    <submittedName>
        <fullName evidence="2">Uncharacterized protein</fullName>
    </submittedName>
</protein>
<evidence type="ECO:0000313" key="3">
    <source>
        <dbReference type="Proteomes" id="UP001293254"/>
    </source>
</evidence>
<feature type="region of interest" description="Disordered" evidence="1">
    <location>
        <begin position="42"/>
        <end position="79"/>
    </location>
</feature>
<name>A0AAE2CJE6_9LAMI</name>